<dbReference type="Pfam" id="PF02464">
    <property type="entry name" value="CinA"/>
    <property type="match status" value="1"/>
</dbReference>
<accession>A0A645J428</accession>
<feature type="domain" description="CinA C-terminal" evidence="1">
    <location>
        <begin position="1"/>
        <end position="58"/>
    </location>
</feature>
<organism evidence="2">
    <name type="scientific">bioreactor metagenome</name>
    <dbReference type="NCBI Taxonomy" id="1076179"/>
    <lineage>
        <taxon>unclassified sequences</taxon>
        <taxon>metagenomes</taxon>
        <taxon>ecological metagenomes</taxon>
    </lineage>
</organism>
<dbReference type="InterPro" id="IPR036653">
    <property type="entry name" value="CinA-like_C"/>
</dbReference>
<dbReference type="InterPro" id="IPR008136">
    <property type="entry name" value="CinA_C"/>
</dbReference>
<dbReference type="AlphaFoldDB" id="A0A645J428"/>
<comment type="caution">
    <text evidence="2">The sequence shown here is derived from an EMBL/GenBank/DDBJ whole genome shotgun (WGS) entry which is preliminary data.</text>
</comment>
<dbReference type="SUPFAM" id="SSF142433">
    <property type="entry name" value="CinA-like"/>
    <property type="match status" value="1"/>
</dbReference>
<dbReference type="EMBL" id="VSSQ01124275">
    <property type="protein sequence ID" value="MPN55254.1"/>
    <property type="molecule type" value="Genomic_DNA"/>
</dbReference>
<evidence type="ECO:0000313" key="2">
    <source>
        <dbReference type="EMBL" id="MPN55254.1"/>
    </source>
</evidence>
<evidence type="ECO:0000259" key="1">
    <source>
        <dbReference type="Pfam" id="PF02464"/>
    </source>
</evidence>
<dbReference type="Gene3D" id="3.90.950.20">
    <property type="entry name" value="CinA-like"/>
    <property type="match status" value="1"/>
</dbReference>
<sequence length="64" mass="7042">MAGPAGGTDRAPVGRVYVAVVSDNGEEVRELNLARGRADDRENIRYMSSSHAFDMALREAKKYN</sequence>
<name>A0A645J428_9ZZZZ</name>
<proteinExistence type="predicted"/>
<protein>
    <recommendedName>
        <fullName evidence="1">CinA C-terminal domain-containing protein</fullName>
    </recommendedName>
</protein>
<gene>
    <name evidence="2" type="ORF">SDC9_202934</name>
</gene>
<reference evidence="2" key="1">
    <citation type="submission" date="2019-08" db="EMBL/GenBank/DDBJ databases">
        <authorList>
            <person name="Kucharzyk K."/>
            <person name="Murdoch R.W."/>
            <person name="Higgins S."/>
            <person name="Loffler F."/>
        </authorList>
    </citation>
    <scope>NUCLEOTIDE SEQUENCE</scope>
</reference>